<feature type="region of interest" description="Disordered" evidence="1">
    <location>
        <begin position="30"/>
        <end position="50"/>
    </location>
</feature>
<name>A0A5P1FE98_ASPOF</name>
<gene>
    <name evidence="2" type="ORF">A4U43_C03F27220</name>
</gene>
<reference evidence="3" key="1">
    <citation type="journal article" date="2017" name="Nat. Commun.">
        <title>The asparagus genome sheds light on the origin and evolution of a young Y chromosome.</title>
        <authorList>
            <person name="Harkess A."/>
            <person name="Zhou J."/>
            <person name="Xu C."/>
            <person name="Bowers J.E."/>
            <person name="Van der Hulst R."/>
            <person name="Ayyampalayam S."/>
            <person name="Mercati F."/>
            <person name="Riccardi P."/>
            <person name="McKain M.R."/>
            <person name="Kakrana A."/>
            <person name="Tang H."/>
            <person name="Ray J."/>
            <person name="Groenendijk J."/>
            <person name="Arikit S."/>
            <person name="Mathioni S.M."/>
            <person name="Nakano M."/>
            <person name="Shan H."/>
            <person name="Telgmann-Rauber A."/>
            <person name="Kanno A."/>
            <person name="Yue Z."/>
            <person name="Chen H."/>
            <person name="Li W."/>
            <person name="Chen Y."/>
            <person name="Xu X."/>
            <person name="Zhang Y."/>
            <person name="Luo S."/>
            <person name="Chen H."/>
            <person name="Gao J."/>
            <person name="Mao Z."/>
            <person name="Pires J.C."/>
            <person name="Luo M."/>
            <person name="Kudrna D."/>
            <person name="Wing R.A."/>
            <person name="Meyers B.C."/>
            <person name="Yi K."/>
            <person name="Kong H."/>
            <person name="Lavrijsen P."/>
            <person name="Sunseri F."/>
            <person name="Falavigna A."/>
            <person name="Ye Y."/>
            <person name="Leebens-Mack J.H."/>
            <person name="Chen G."/>
        </authorList>
    </citation>
    <scope>NUCLEOTIDE SEQUENCE [LARGE SCALE GENOMIC DNA]</scope>
    <source>
        <strain evidence="3">cv. DH0086</strain>
    </source>
</reference>
<dbReference type="Proteomes" id="UP000243459">
    <property type="component" value="Chromosome 3"/>
</dbReference>
<feature type="region of interest" description="Disordered" evidence="1">
    <location>
        <begin position="187"/>
        <end position="208"/>
    </location>
</feature>
<organism evidence="2 3">
    <name type="scientific">Asparagus officinalis</name>
    <name type="common">Garden asparagus</name>
    <dbReference type="NCBI Taxonomy" id="4686"/>
    <lineage>
        <taxon>Eukaryota</taxon>
        <taxon>Viridiplantae</taxon>
        <taxon>Streptophyta</taxon>
        <taxon>Embryophyta</taxon>
        <taxon>Tracheophyta</taxon>
        <taxon>Spermatophyta</taxon>
        <taxon>Magnoliopsida</taxon>
        <taxon>Liliopsida</taxon>
        <taxon>Asparagales</taxon>
        <taxon>Asparagaceae</taxon>
        <taxon>Asparagoideae</taxon>
        <taxon>Asparagus</taxon>
    </lineage>
</organism>
<evidence type="ECO:0000313" key="2">
    <source>
        <dbReference type="EMBL" id="ONK76394.1"/>
    </source>
</evidence>
<dbReference type="Gramene" id="ONK76394">
    <property type="protein sequence ID" value="ONK76394"/>
    <property type="gene ID" value="A4U43_C03F27220"/>
</dbReference>
<dbReference type="EMBL" id="CM007383">
    <property type="protein sequence ID" value="ONK76394.1"/>
    <property type="molecule type" value="Genomic_DNA"/>
</dbReference>
<accession>A0A5P1FE98</accession>
<dbReference type="AlphaFoldDB" id="A0A5P1FE98"/>
<sequence length="213" mass="22691">MAYKKVVSEEKTSSFTTAFAAAGVARAHLAPRSSWQGGREQVKGSDPTPAGDDWETLLYEGLDVAPPSDFSARYDLNQAAIDKGQVAIRALTQVKGCSERVEGGPAKHIHMLISALSPLTPSMRRCEVDVISPVERLVKRARHEEKSLIHEEARGQEAGALTPAETFVREASLSSGDSFAQVTELSEAGSPALCERPTTDGGGTTSPSVLMVI</sequence>
<evidence type="ECO:0000313" key="3">
    <source>
        <dbReference type="Proteomes" id="UP000243459"/>
    </source>
</evidence>
<proteinExistence type="predicted"/>
<keyword evidence="3" id="KW-1185">Reference proteome</keyword>
<protein>
    <submittedName>
        <fullName evidence="2">Uncharacterized protein</fullName>
    </submittedName>
</protein>
<evidence type="ECO:0000256" key="1">
    <source>
        <dbReference type="SAM" id="MobiDB-lite"/>
    </source>
</evidence>